<gene>
    <name evidence="7" type="ORF">CBR_g50645</name>
</gene>
<dbReference type="GO" id="GO:0004672">
    <property type="term" value="F:protein kinase activity"/>
    <property type="evidence" value="ECO:0007669"/>
    <property type="project" value="InterPro"/>
</dbReference>
<feature type="region of interest" description="Disordered" evidence="3">
    <location>
        <begin position="66"/>
        <end position="195"/>
    </location>
</feature>
<evidence type="ECO:0000256" key="3">
    <source>
        <dbReference type="SAM" id="MobiDB-lite"/>
    </source>
</evidence>
<dbReference type="AlphaFoldDB" id="A0A388M729"/>
<dbReference type="GO" id="GO:0005524">
    <property type="term" value="F:ATP binding"/>
    <property type="evidence" value="ECO:0007669"/>
    <property type="project" value="UniProtKB-KW"/>
</dbReference>
<reference evidence="7 8" key="1">
    <citation type="journal article" date="2018" name="Cell">
        <title>The Chara Genome: Secondary Complexity and Implications for Plant Terrestrialization.</title>
        <authorList>
            <person name="Nishiyama T."/>
            <person name="Sakayama H."/>
            <person name="Vries J.D."/>
            <person name="Buschmann H."/>
            <person name="Saint-Marcoux D."/>
            <person name="Ullrich K.K."/>
            <person name="Haas F.B."/>
            <person name="Vanderstraeten L."/>
            <person name="Becker D."/>
            <person name="Lang D."/>
            <person name="Vosolsobe S."/>
            <person name="Rombauts S."/>
            <person name="Wilhelmsson P.K.I."/>
            <person name="Janitza P."/>
            <person name="Kern R."/>
            <person name="Heyl A."/>
            <person name="Rumpler F."/>
            <person name="Villalobos L.I.A.C."/>
            <person name="Clay J.M."/>
            <person name="Skokan R."/>
            <person name="Toyoda A."/>
            <person name="Suzuki Y."/>
            <person name="Kagoshima H."/>
            <person name="Schijlen E."/>
            <person name="Tajeshwar N."/>
            <person name="Catarino B."/>
            <person name="Hetherington A.J."/>
            <person name="Saltykova A."/>
            <person name="Bonnot C."/>
            <person name="Breuninger H."/>
            <person name="Symeonidi A."/>
            <person name="Radhakrishnan G.V."/>
            <person name="Van Nieuwerburgh F."/>
            <person name="Deforce D."/>
            <person name="Chang C."/>
            <person name="Karol K.G."/>
            <person name="Hedrich R."/>
            <person name="Ulvskov P."/>
            <person name="Glockner G."/>
            <person name="Delwiche C.F."/>
            <person name="Petrasek J."/>
            <person name="Van de Peer Y."/>
            <person name="Friml J."/>
            <person name="Beilby M."/>
            <person name="Dolan L."/>
            <person name="Kohara Y."/>
            <person name="Sugano S."/>
            <person name="Fujiyama A."/>
            <person name="Delaux P.-M."/>
            <person name="Quint M."/>
            <person name="TheiBen G."/>
            <person name="Hagemann M."/>
            <person name="Harholt J."/>
            <person name="Dunand C."/>
            <person name="Zachgo S."/>
            <person name="Langdale J."/>
            <person name="Maumus F."/>
            <person name="Straeten D.V.D."/>
            <person name="Gould S.B."/>
            <person name="Rensing S.A."/>
        </authorList>
    </citation>
    <scope>NUCLEOTIDE SEQUENCE [LARGE SCALE GENOMIC DNA]</scope>
    <source>
        <strain evidence="7 8">S276</strain>
    </source>
</reference>
<evidence type="ECO:0000313" key="8">
    <source>
        <dbReference type="Proteomes" id="UP000265515"/>
    </source>
</evidence>
<dbReference type="Gene3D" id="3.30.200.20">
    <property type="entry name" value="Phosphorylase Kinase, domain 1"/>
    <property type="match status" value="1"/>
</dbReference>
<dbReference type="InterPro" id="IPR008271">
    <property type="entry name" value="Ser/Thr_kinase_AS"/>
</dbReference>
<dbReference type="InterPro" id="IPR000719">
    <property type="entry name" value="Prot_kinase_dom"/>
</dbReference>
<dbReference type="PANTHER" id="PTHR47989:SF47">
    <property type="entry name" value="SERINE_THREONINE-PROTEIN KINASE PBL28-RELATED"/>
    <property type="match status" value="1"/>
</dbReference>
<dbReference type="EMBL" id="BFEA01000808">
    <property type="protein sequence ID" value="GBG90397.1"/>
    <property type="molecule type" value="Genomic_DNA"/>
</dbReference>
<evidence type="ECO:0000313" key="7">
    <source>
        <dbReference type="EMBL" id="GBG90397.1"/>
    </source>
</evidence>
<dbReference type="PROSITE" id="PS50011">
    <property type="entry name" value="PROTEIN_KINASE_DOM"/>
    <property type="match status" value="1"/>
</dbReference>
<dbReference type="OrthoDB" id="4062651at2759"/>
<feature type="compositionally biased region" description="Polar residues" evidence="3">
    <location>
        <begin position="71"/>
        <end position="95"/>
    </location>
</feature>
<feature type="chain" id="PRO_5017287886" description="Protein kinase domain-containing protein" evidence="5">
    <location>
        <begin position="43"/>
        <end position="946"/>
    </location>
</feature>
<keyword evidence="4" id="KW-0812">Transmembrane</keyword>
<dbReference type="SUPFAM" id="SSF56112">
    <property type="entry name" value="Protein kinase-like (PK-like)"/>
    <property type="match status" value="1"/>
</dbReference>
<dbReference type="Pfam" id="PF07714">
    <property type="entry name" value="PK_Tyr_Ser-Thr"/>
    <property type="match status" value="1"/>
</dbReference>
<keyword evidence="8" id="KW-1185">Reference proteome</keyword>
<sequence>MERARSTTRRCHRLGTGMTRWRGGGTLLLLQLLFVCCPRGRASNAAHPPDCCRGLEHVAYRSRSLKEWSPQAASGSGHNSTTGDGMESGDNSTDDSLGFSLPTYGPQPNSTILPPEASASVPGVHSSDLVPPPESSVSPEQEARSFDFSPPASSSAAAAGEPSSPLPPPGGAAKPRLRGSLSPSPPPRVTSVAPSSWRPWCTSIVREMVVTSDGRDLYYVVDDRCESGNQTDRVLLSIREAGTSLMRTGAVSQLNERLVVSHWWPASMGNGSKFESPISITMGGNASVEPMSYVTGMTLSPSGTHLVVITVKTGGDDVQPTMTSLSIRSGYRSSVPIPVRRPTGLALDRSTKPPQLFIADSTRSGLRIASISVDDIGLPLGAQDKWRVLDSTGGGNESRVQTGALGSQSIVADGSCLYFVNKDNNNNRVMGLDLRSSAGHVTLVAGSGRDGISGQDFSFGDLRQLVTTSDGCDLFVTEFQNNIGFIRWIKLRSPCGPAVSVESPFGYPGKTLVGLALEDHDDESLRLHVGANDGLVFSSSIPKSTLQRCSSRDRSRNRLLAIVLPVVLAAVVVTFAAAFLFWKRGRRLLAEQPLLGSSSGTPGSSCGHGGDLRPCVLKRYSIATLSHYTSGFSEACRVGEAGAFGAVYSGVIDGLDVGIKVMAGKLTAEKRVQFAAEVNTLSRLHHANLIQLIGYCDEGDRCVLVYPYYGGGSLDGRLHNLQRAVKGKPPVAPLTLEERVSIGIQIAKALSYLHDGATPPVLHRDIKSSNVLLGAGEGKNIHAVLADFGLATLGELVLDSTHEQFVLTSHIAGTFGYMAPEYMLRGELSEKNDVYAFGVLVLELLTGRRAVWKSPTGVGWQTLVEWARPFLDDERRRDPDINLPDAILDPRLQDQAAGASAARAAMVTDILLLAWRCVSQEFEERPRMGVVLQRLQTIASGWPGGF</sequence>
<dbReference type="Proteomes" id="UP000265515">
    <property type="component" value="Unassembled WGS sequence"/>
</dbReference>
<evidence type="ECO:0000256" key="1">
    <source>
        <dbReference type="ARBA" id="ARBA00022741"/>
    </source>
</evidence>
<dbReference type="Gramene" id="GBG90397">
    <property type="protein sequence ID" value="GBG90397"/>
    <property type="gene ID" value="CBR_g50645"/>
</dbReference>
<comment type="caution">
    <text evidence="7">The sequence shown here is derived from an EMBL/GenBank/DDBJ whole genome shotgun (WGS) entry which is preliminary data.</text>
</comment>
<feature type="domain" description="Protein kinase" evidence="6">
    <location>
        <begin position="633"/>
        <end position="938"/>
    </location>
</feature>
<dbReference type="PANTHER" id="PTHR47989">
    <property type="entry name" value="OS01G0750732 PROTEIN"/>
    <property type="match status" value="1"/>
</dbReference>
<evidence type="ECO:0000256" key="4">
    <source>
        <dbReference type="SAM" id="Phobius"/>
    </source>
</evidence>
<protein>
    <recommendedName>
        <fullName evidence="6">Protein kinase domain-containing protein</fullName>
    </recommendedName>
</protein>
<name>A0A388M729_CHABU</name>
<keyword evidence="4" id="KW-0472">Membrane</keyword>
<evidence type="ECO:0000256" key="5">
    <source>
        <dbReference type="SAM" id="SignalP"/>
    </source>
</evidence>
<feature type="signal peptide" evidence="5">
    <location>
        <begin position="1"/>
        <end position="42"/>
    </location>
</feature>
<dbReference type="InterPro" id="IPR011009">
    <property type="entry name" value="Kinase-like_dom_sf"/>
</dbReference>
<proteinExistence type="predicted"/>
<evidence type="ECO:0000256" key="2">
    <source>
        <dbReference type="ARBA" id="ARBA00022840"/>
    </source>
</evidence>
<feature type="compositionally biased region" description="Low complexity" evidence="3">
    <location>
        <begin position="149"/>
        <end position="163"/>
    </location>
</feature>
<keyword evidence="4" id="KW-1133">Transmembrane helix</keyword>
<dbReference type="InterPro" id="IPR001245">
    <property type="entry name" value="Ser-Thr/Tyr_kinase_cat_dom"/>
</dbReference>
<accession>A0A388M729</accession>
<organism evidence="7 8">
    <name type="scientific">Chara braunii</name>
    <name type="common">Braun's stonewort</name>
    <dbReference type="NCBI Taxonomy" id="69332"/>
    <lineage>
        <taxon>Eukaryota</taxon>
        <taxon>Viridiplantae</taxon>
        <taxon>Streptophyta</taxon>
        <taxon>Charophyceae</taxon>
        <taxon>Charales</taxon>
        <taxon>Characeae</taxon>
        <taxon>Chara</taxon>
    </lineage>
</organism>
<dbReference type="SUPFAM" id="SSF82171">
    <property type="entry name" value="DPP6 N-terminal domain-like"/>
    <property type="match status" value="1"/>
</dbReference>
<keyword evidence="1" id="KW-0547">Nucleotide-binding</keyword>
<dbReference type="SMART" id="SM00220">
    <property type="entry name" value="S_TKc"/>
    <property type="match status" value="1"/>
</dbReference>
<feature type="transmembrane region" description="Helical" evidence="4">
    <location>
        <begin position="559"/>
        <end position="582"/>
    </location>
</feature>
<keyword evidence="5" id="KW-0732">Signal</keyword>
<dbReference type="Gene3D" id="1.10.510.10">
    <property type="entry name" value="Transferase(Phosphotransferase) domain 1"/>
    <property type="match status" value="1"/>
</dbReference>
<keyword evidence="2" id="KW-0067">ATP-binding</keyword>
<dbReference type="STRING" id="69332.A0A388M729"/>
<dbReference type="PROSITE" id="PS00108">
    <property type="entry name" value="PROTEIN_KINASE_ST"/>
    <property type="match status" value="1"/>
</dbReference>
<evidence type="ECO:0000259" key="6">
    <source>
        <dbReference type="PROSITE" id="PS50011"/>
    </source>
</evidence>